<evidence type="ECO:0000256" key="3">
    <source>
        <dbReference type="ARBA" id="ARBA00022658"/>
    </source>
</evidence>
<dbReference type="EMBL" id="MNPL01013261">
    <property type="protein sequence ID" value="OQR71869.1"/>
    <property type="molecule type" value="Genomic_DNA"/>
</dbReference>
<dbReference type="GO" id="GO:0032045">
    <property type="term" value="C:guanyl-nucleotide exchange factor complex"/>
    <property type="evidence" value="ECO:0007669"/>
    <property type="project" value="TreeGrafter"/>
</dbReference>
<evidence type="ECO:0000256" key="5">
    <source>
        <dbReference type="ARBA" id="ARBA00038137"/>
    </source>
</evidence>
<protein>
    <recommendedName>
        <fullName evidence="7">UDENN FLCN/SMCR8-type domain-containing protein</fullName>
    </recommendedName>
</protein>
<dbReference type="PROSITE" id="PS51834">
    <property type="entry name" value="DENN_FLCN_SMCR8"/>
    <property type="match status" value="1"/>
</dbReference>
<dbReference type="InterPro" id="IPR037521">
    <property type="entry name" value="FLCN/SMCR8_DENN"/>
</dbReference>
<dbReference type="GO" id="GO:0006914">
    <property type="term" value="P:autophagy"/>
    <property type="evidence" value="ECO:0007669"/>
    <property type="project" value="UniProtKB-KW"/>
</dbReference>
<evidence type="ECO:0000313" key="8">
    <source>
        <dbReference type="EMBL" id="OQR71869.1"/>
    </source>
</evidence>
<dbReference type="OrthoDB" id="2289278at2759"/>
<dbReference type="Proteomes" id="UP000192247">
    <property type="component" value="Unassembled WGS sequence"/>
</dbReference>
<evidence type="ECO:0000256" key="2">
    <source>
        <dbReference type="ARBA" id="ARBA00022490"/>
    </source>
</evidence>
<dbReference type="GO" id="GO:0005085">
    <property type="term" value="F:guanyl-nucleotide exchange factor activity"/>
    <property type="evidence" value="ECO:0007669"/>
    <property type="project" value="UniProtKB-KW"/>
</dbReference>
<dbReference type="PANTHER" id="PTHR31334:SF1">
    <property type="entry name" value="GUANINE NUCLEOTIDE EXCHANGE PROTEIN SMCR8"/>
    <property type="match status" value="1"/>
</dbReference>
<dbReference type="PANTHER" id="PTHR31334">
    <property type="entry name" value="SMITH-MAGENIS SYNDROME REGION GENE 8 PROTEIN"/>
    <property type="match status" value="1"/>
</dbReference>
<reference evidence="8 9" key="1">
    <citation type="journal article" date="2017" name="Gigascience">
        <title>Draft genome of the honey bee ectoparasitic mite, Tropilaelaps mercedesae, is shaped by the parasitic life history.</title>
        <authorList>
            <person name="Dong X."/>
            <person name="Armstrong S.D."/>
            <person name="Xia D."/>
            <person name="Makepeace B.L."/>
            <person name="Darby A.C."/>
            <person name="Kadowaki T."/>
        </authorList>
    </citation>
    <scope>NUCLEOTIDE SEQUENCE [LARGE SCALE GENOMIC DNA]</scope>
    <source>
        <strain evidence="8">Wuxi-XJTLU</strain>
    </source>
</reference>
<keyword evidence="6" id="KW-0175">Coiled coil</keyword>
<comment type="subcellular location">
    <subcellularLocation>
        <location evidence="1">Cytoplasm</location>
    </subcellularLocation>
</comment>
<evidence type="ECO:0000256" key="6">
    <source>
        <dbReference type="SAM" id="Coils"/>
    </source>
</evidence>
<evidence type="ECO:0000259" key="7">
    <source>
        <dbReference type="PROSITE" id="PS51834"/>
    </source>
</evidence>
<feature type="domain" description="UDENN FLCN/SMCR8-type" evidence="7">
    <location>
        <begin position="40"/>
        <end position="535"/>
    </location>
</feature>
<dbReference type="InParanoid" id="A0A1V9XEF1"/>
<dbReference type="AlphaFoldDB" id="A0A1V9XEF1"/>
<comment type="caution">
    <text evidence="8">The sequence shown here is derived from an EMBL/GenBank/DDBJ whole genome shotgun (WGS) entry which is preliminary data.</text>
</comment>
<evidence type="ECO:0000256" key="4">
    <source>
        <dbReference type="ARBA" id="ARBA00023006"/>
    </source>
</evidence>
<keyword evidence="3" id="KW-0344">Guanine-nucleotide releasing factor</keyword>
<gene>
    <name evidence="8" type="ORF">BIW11_01417</name>
</gene>
<dbReference type="STRING" id="418985.A0A1V9XEF1"/>
<evidence type="ECO:0000313" key="9">
    <source>
        <dbReference type="Proteomes" id="UP000192247"/>
    </source>
</evidence>
<accession>A0A1V9XEF1</accession>
<dbReference type="GO" id="GO:0005737">
    <property type="term" value="C:cytoplasm"/>
    <property type="evidence" value="ECO:0007669"/>
    <property type="project" value="UniProtKB-SubCell"/>
</dbReference>
<feature type="coiled-coil region" evidence="6">
    <location>
        <begin position="191"/>
        <end position="218"/>
    </location>
</feature>
<organism evidence="8 9">
    <name type="scientific">Tropilaelaps mercedesae</name>
    <dbReference type="NCBI Taxonomy" id="418985"/>
    <lineage>
        <taxon>Eukaryota</taxon>
        <taxon>Metazoa</taxon>
        <taxon>Ecdysozoa</taxon>
        <taxon>Arthropoda</taxon>
        <taxon>Chelicerata</taxon>
        <taxon>Arachnida</taxon>
        <taxon>Acari</taxon>
        <taxon>Parasitiformes</taxon>
        <taxon>Mesostigmata</taxon>
        <taxon>Gamasina</taxon>
        <taxon>Dermanyssoidea</taxon>
        <taxon>Laelapidae</taxon>
        <taxon>Tropilaelaps</taxon>
    </lineage>
</organism>
<keyword evidence="2" id="KW-0963">Cytoplasm</keyword>
<sequence>MFGGFAEALAYHVPANSELHSSSLDLRSLQGTLFSASNEAALSDLRDDFILVAECNEQHGPTPLVIIPNTASIRSEEISALSISLLSVDYQHVASGTFPRPDTQLLLPEIRENVHVFVNYTVLLDAKARGFVRPLCIAYVSHNKHRLLKAVGQIRNVLVDASNLVKTQNLPFFIKGLKNSLTNSQLEGPALVKYERTVANSLREAERAEKNLVGEEKSRMFEKALAALSARIGIEPVGAPPQGLVPLGHTAPLGFALAVQWWLELLCKMRKFVPSDEVKLPPVIYGACPANEDCRNFEIYDGMFDALSDLSLKVTKKADLEYTGDEVYCYKHLNTLYTLPSFVVSPTILFDAYKIINRLDTSTLHNIFFSLCIRRPVVLYPGERAVNLARFLSLFVPRRVESNMLLYIDDPSPGDNCALAAFSSQLDVDQVKMMKKKCSLLCVNTFDFLGPTYNGYLLSSLWRRVQMVREQPHLLVALLSAFLCELELHSLSTPPLSTCDASILKVATLQYKYTVASEFLKMTPSVYIISPLSTV</sequence>
<keyword evidence="4" id="KW-0072">Autophagy</keyword>
<comment type="similarity">
    <text evidence="5">Belongs to the SMCR8 family.</text>
</comment>
<keyword evidence="9" id="KW-1185">Reference proteome</keyword>
<evidence type="ECO:0000256" key="1">
    <source>
        <dbReference type="ARBA" id="ARBA00004496"/>
    </source>
</evidence>
<proteinExistence type="inferred from homology"/>
<name>A0A1V9XEF1_9ACAR</name>